<dbReference type="AlphaFoldDB" id="A0A3S4ZPL0"/>
<sequence length="172" mass="19153">MDNNQPLSDAEIQAYVAADAALTTTKPWKLEVTSRRMKLYAFLAAGVTLAIHIFLAIVVAVGNTGTAVTVIDQWGYFLVGVLFATVIFIGLHRPRVRANEDGVDVRNFIGSRFYPWAVIYGLSFPETARVARLELPEFEYVPMWAFLAADGADCVTAVEKFRELEAQYMPED</sequence>
<feature type="domain" description="Low molecular weight protein antigen 6 PH" evidence="2">
    <location>
        <begin position="93"/>
        <end position="162"/>
    </location>
</feature>
<proteinExistence type="predicted"/>
<name>A0A3S4ZPL0_9CORY</name>
<feature type="transmembrane region" description="Helical" evidence="1">
    <location>
        <begin position="74"/>
        <end position="91"/>
    </location>
</feature>
<protein>
    <submittedName>
        <fullName evidence="3">Hypothetical membrane protein</fullName>
    </submittedName>
</protein>
<reference evidence="3 4" key="1">
    <citation type="submission" date="2018-06" db="EMBL/GenBank/DDBJ databases">
        <authorList>
            <consortium name="Pathogen Informatics"/>
            <person name="Doyle S."/>
        </authorList>
    </citation>
    <scope>NUCLEOTIDE SEQUENCE [LARGE SCALE GENOMIC DNA]</scope>
    <source>
        <strain evidence="3 4">NCTC10254</strain>
    </source>
</reference>
<comment type="caution">
    <text evidence="3">The sequence shown here is derived from an EMBL/GenBank/DDBJ whole genome shotgun (WGS) entry which is preliminary data.</text>
</comment>
<keyword evidence="1" id="KW-1133">Transmembrane helix</keyword>
<dbReference type="EMBL" id="UARK01000013">
    <property type="protein sequence ID" value="SPW29532.1"/>
    <property type="molecule type" value="Genomic_DNA"/>
</dbReference>
<dbReference type="Proteomes" id="UP000249886">
    <property type="component" value="Unassembled WGS sequence"/>
</dbReference>
<evidence type="ECO:0000313" key="4">
    <source>
        <dbReference type="Proteomes" id="UP000249886"/>
    </source>
</evidence>
<evidence type="ECO:0000259" key="2">
    <source>
        <dbReference type="Pfam" id="PF10756"/>
    </source>
</evidence>
<gene>
    <name evidence="3" type="primary">RibX</name>
    <name evidence="3" type="ORF">NCTC10254_01668</name>
</gene>
<keyword evidence="1" id="KW-0812">Transmembrane</keyword>
<dbReference type="Pfam" id="PF10756">
    <property type="entry name" value="bPH_6"/>
    <property type="match status" value="1"/>
</dbReference>
<organism evidence="3 4">
    <name type="scientific">Corynebacterium matruchotii</name>
    <dbReference type="NCBI Taxonomy" id="43768"/>
    <lineage>
        <taxon>Bacteria</taxon>
        <taxon>Bacillati</taxon>
        <taxon>Actinomycetota</taxon>
        <taxon>Actinomycetes</taxon>
        <taxon>Mycobacteriales</taxon>
        <taxon>Corynebacteriaceae</taxon>
        <taxon>Corynebacterium</taxon>
    </lineage>
</organism>
<keyword evidence="1" id="KW-0472">Membrane</keyword>
<dbReference type="RefSeq" id="WP_005521048.1">
    <property type="nucleotide sequence ID" value="NZ_CP050134.2"/>
</dbReference>
<evidence type="ECO:0000313" key="3">
    <source>
        <dbReference type="EMBL" id="SPW29532.1"/>
    </source>
</evidence>
<accession>A0A3S4ZPL0</accession>
<dbReference type="InterPro" id="IPR019692">
    <property type="entry name" value="CFP-6_PH"/>
</dbReference>
<dbReference type="GeneID" id="84573950"/>
<evidence type="ECO:0000256" key="1">
    <source>
        <dbReference type="SAM" id="Phobius"/>
    </source>
</evidence>
<feature type="transmembrane region" description="Helical" evidence="1">
    <location>
        <begin position="39"/>
        <end position="62"/>
    </location>
</feature>